<organism evidence="1 2">
    <name type="scientific">Pseudomonas fluorescens NCIMB 11764</name>
    <dbReference type="NCBI Taxonomy" id="1221522"/>
    <lineage>
        <taxon>Bacteria</taxon>
        <taxon>Pseudomonadati</taxon>
        <taxon>Pseudomonadota</taxon>
        <taxon>Gammaproteobacteria</taxon>
        <taxon>Pseudomonadales</taxon>
        <taxon>Pseudomonadaceae</taxon>
        <taxon>Pseudomonas</taxon>
    </lineage>
</organism>
<protein>
    <submittedName>
        <fullName evidence="1">Uncharacterized protein</fullName>
    </submittedName>
</protein>
<reference evidence="1 2" key="1">
    <citation type="journal article" date="2012" name="J. Bacteriol.">
        <title>Draft genome sequence of the cyanide-utilizing bacterium Pseudomonas fluorescens strain NCIMB 11764.</title>
        <authorList>
            <person name="Vilo C.A."/>
            <person name="Benedik M.J."/>
            <person name="Kunz D.A."/>
            <person name="Dong Q."/>
        </authorList>
    </citation>
    <scope>NUCLEOTIDE SEQUENCE [LARGE SCALE GENOMIC DNA]</scope>
    <source>
        <strain evidence="1 2">NCIMB 11764</strain>
    </source>
</reference>
<dbReference type="EMBL" id="CP010945">
    <property type="protein sequence ID" value="AKV08631.1"/>
    <property type="molecule type" value="Genomic_DNA"/>
</dbReference>
<sequence>MLVVPRSATAVVMVAAVPAAVGENNAAAQGKQGKQGNQQCDSTEHFEILMVIAAMKPKGFIGCNMRPRLQRRIPEKR</sequence>
<gene>
    <name evidence="1" type="ORF">B723_20455</name>
</gene>
<dbReference type="Proteomes" id="UP000017175">
    <property type="component" value="Chromosome"/>
</dbReference>
<dbReference type="AlphaFoldDB" id="A0A0K1QSA4"/>
<evidence type="ECO:0000313" key="1">
    <source>
        <dbReference type="EMBL" id="AKV08631.1"/>
    </source>
</evidence>
<accession>A0A0K1QSA4</accession>
<evidence type="ECO:0000313" key="2">
    <source>
        <dbReference type="Proteomes" id="UP000017175"/>
    </source>
</evidence>
<name>A0A0K1QSA4_PSEFL</name>
<proteinExistence type="predicted"/>